<dbReference type="RefSeq" id="WP_011383548.1">
    <property type="nucleotide sequence ID" value="NC_007626.1"/>
</dbReference>
<accession>Q2W886</accession>
<name>Q2W886_PARM1</name>
<protein>
    <recommendedName>
        <fullName evidence="4">Secreted protein</fullName>
    </recommendedName>
</protein>
<feature type="signal peptide" evidence="1">
    <location>
        <begin position="1"/>
        <end position="20"/>
    </location>
</feature>
<dbReference type="OrthoDB" id="7360920at2"/>
<dbReference type="HOGENOM" id="CLU_2302478_0_0_5"/>
<keyword evidence="3" id="KW-1185">Reference proteome</keyword>
<dbReference type="EMBL" id="AP007255">
    <property type="protein sequence ID" value="BAE49939.1"/>
    <property type="molecule type" value="Genomic_DNA"/>
</dbReference>
<reference evidence="2 3" key="1">
    <citation type="journal article" date="2005" name="DNA Res.">
        <title>Complete genome sequence of the facultative anaerobic magnetotactic bacterium Magnetospirillum sp. strain AMB-1.</title>
        <authorList>
            <person name="Matsunaga T."/>
            <person name="Okamura Y."/>
            <person name="Fukuda Y."/>
            <person name="Wahyudi A.T."/>
            <person name="Murase Y."/>
            <person name="Takeyama H."/>
        </authorList>
    </citation>
    <scope>NUCLEOTIDE SEQUENCE [LARGE SCALE GENOMIC DNA]</scope>
    <source>
        <strain evidence="3">ATCC 700264 / AMB-1</strain>
    </source>
</reference>
<evidence type="ECO:0008006" key="4">
    <source>
        <dbReference type="Google" id="ProtNLM"/>
    </source>
</evidence>
<proteinExistence type="predicted"/>
<sequence length="100" mass="10583">MKYLHIAAVLAALISGTVLAAEKNTSSPDSAWAAAKSAEIETMRVRLGTSPSANATSTLIEVEDLLRRFKSAPADQKNSLRSQVDAAVARLELETASNGR</sequence>
<evidence type="ECO:0000313" key="3">
    <source>
        <dbReference type="Proteomes" id="UP000007058"/>
    </source>
</evidence>
<keyword evidence="1" id="KW-0732">Signal</keyword>
<dbReference type="Proteomes" id="UP000007058">
    <property type="component" value="Chromosome"/>
</dbReference>
<feature type="chain" id="PRO_5004218255" description="Secreted protein" evidence="1">
    <location>
        <begin position="21"/>
        <end position="100"/>
    </location>
</feature>
<organism evidence="2 3">
    <name type="scientific">Paramagnetospirillum magneticum (strain ATCC 700264 / AMB-1)</name>
    <name type="common">Magnetospirillum magneticum</name>
    <dbReference type="NCBI Taxonomy" id="342108"/>
    <lineage>
        <taxon>Bacteria</taxon>
        <taxon>Pseudomonadati</taxon>
        <taxon>Pseudomonadota</taxon>
        <taxon>Alphaproteobacteria</taxon>
        <taxon>Rhodospirillales</taxon>
        <taxon>Magnetospirillaceae</taxon>
        <taxon>Paramagnetospirillum</taxon>
    </lineage>
</organism>
<evidence type="ECO:0000256" key="1">
    <source>
        <dbReference type="SAM" id="SignalP"/>
    </source>
</evidence>
<dbReference type="KEGG" id="mag:amb1135"/>
<gene>
    <name evidence="2" type="ordered locus">amb1135</name>
</gene>
<evidence type="ECO:0000313" key="2">
    <source>
        <dbReference type="EMBL" id="BAE49939.1"/>
    </source>
</evidence>
<dbReference type="AlphaFoldDB" id="Q2W886"/>